<dbReference type="PIRSF" id="PIRSF038984">
    <property type="entry name" value="FAD_binding_protein"/>
    <property type="match status" value="1"/>
</dbReference>
<accession>A0A161PQ04</accession>
<reference evidence="2 3" key="1">
    <citation type="submission" date="2016-03" db="EMBL/GenBank/DDBJ databases">
        <title>Comparative genomics of human isolates of Fusobacterium necrophorum.</title>
        <authorList>
            <person name="Jensen A."/>
            <person name="Bank S."/>
            <person name="Andersen P.S."/>
            <person name="Kristensen L.H."/>
            <person name="Prag J."/>
        </authorList>
    </citation>
    <scope>NUCLEOTIDE SEQUENCE [LARGE SCALE GENOMIC DNA]</scope>
    <source>
        <strain evidence="2 3">LS_1264</strain>
    </source>
</reference>
<dbReference type="Proteomes" id="UP000075816">
    <property type="component" value="Unassembled WGS sequence"/>
</dbReference>
<dbReference type="GeneID" id="75076377"/>
<dbReference type="Pfam" id="PF21688">
    <property type="entry name" value="FAD-depend_C"/>
    <property type="match status" value="1"/>
</dbReference>
<evidence type="ECO:0000313" key="2">
    <source>
        <dbReference type="EMBL" id="KYL01830.1"/>
    </source>
</evidence>
<feature type="domain" description="FAD-dependent protein C-terminal" evidence="1">
    <location>
        <begin position="263"/>
        <end position="412"/>
    </location>
</feature>
<dbReference type="Gene3D" id="3.50.50.60">
    <property type="entry name" value="FAD/NAD(P)-binding domain"/>
    <property type="match status" value="2"/>
</dbReference>
<gene>
    <name evidence="2" type="ORF">A2J07_07200</name>
</gene>
<dbReference type="PANTHER" id="PTHR43106">
    <property type="entry name" value="DEHYDROGENASE-RELATED"/>
    <property type="match status" value="1"/>
</dbReference>
<dbReference type="AlphaFoldDB" id="A0A161PQ04"/>
<evidence type="ECO:0000313" key="3">
    <source>
        <dbReference type="Proteomes" id="UP000075816"/>
    </source>
</evidence>
<dbReference type="PANTHER" id="PTHR43106:SF1">
    <property type="entry name" value="DEHYDROGENASE-RELATED"/>
    <property type="match status" value="1"/>
</dbReference>
<dbReference type="SUPFAM" id="SSF51905">
    <property type="entry name" value="FAD/NAD(P)-binding domain"/>
    <property type="match status" value="1"/>
</dbReference>
<evidence type="ECO:0000259" key="1">
    <source>
        <dbReference type="Pfam" id="PF21688"/>
    </source>
</evidence>
<dbReference type="KEGG" id="fnf:BSQ88_08050"/>
<dbReference type="InterPro" id="IPR028348">
    <property type="entry name" value="FAD-binding_protein"/>
</dbReference>
<sequence>MKKEYDILFLGGGQAGVFGAYEAAKKHPNLKIAIIDRGKMLDKRICPKEKLGYCVNCPTCAIIYGVSGAGAFSDSKFNMDYRVGGDVHTVVGKKIVNETIDYVVSIYRDFGFQEEPAGLKYNKVMEEIKKKCIENEVQLVDTPTMHLGTDGSRKLYQKMLEFLVSKKVDFIVDAKIIDLIVENNEIQGAMVEKKNVVEEYYSKHVVIAMGRSGAAKMMKFANTHKISYQVGAIDIGVRAEIPNIVMRDINENFYEAKMIYYSKTYGDKMRTFCSNPGGFIAAEKYGEDVILANGHAFKDRKSENTNLALLCTKHFTEPFKEPFEYATAIARMSAMLTGGKLLVQSYRDLKQGKRSTEESMTRLNIVPTTEDYIPGDISLACPKRILDNIMEFIEVHDKITPGFASGDLLLYFPEIKFRSTRLDIDKNMQTSVKGLYAAGDSSGYGSGLNIAAVMGVLAVRAILKEIGGENGILE</sequence>
<dbReference type="PRINTS" id="PR00368">
    <property type="entry name" value="FADPNR"/>
</dbReference>
<dbReference type="InterPro" id="IPR049516">
    <property type="entry name" value="FAD-depend_C"/>
</dbReference>
<comment type="caution">
    <text evidence="2">The sequence shown here is derived from an EMBL/GenBank/DDBJ whole genome shotgun (WGS) entry which is preliminary data.</text>
</comment>
<dbReference type="RefSeq" id="WP_005955502.1">
    <property type="nucleotide sequence ID" value="NZ_CAXOUF010000014.1"/>
</dbReference>
<protein>
    <submittedName>
        <fullName evidence="2">Pyridine nucleotide-disulfide oxidoreductase</fullName>
    </submittedName>
</protein>
<name>A0A161PQ04_9FUSO</name>
<dbReference type="eggNOG" id="COG2509">
    <property type="taxonomic scope" value="Bacteria"/>
</dbReference>
<dbReference type="EMBL" id="LVEA01000075">
    <property type="protein sequence ID" value="KYL01830.1"/>
    <property type="molecule type" value="Genomic_DNA"/>
</dbReference>
<organism evidence="2 3">
    <name type="scientific">Fusobacterium necrophorum subsp. funduliforme</name>
    <dbReference type="NCBI Taxonomy" id="143387"/>
    <lineage>
        <taxon>Bacteria</taxon>
        <taxon>Fusobacteriati</taxon>
        <taxon>Fusobacteriota</taxon>
        <taxon>Fusobacteriia</taxon>
        <taxon>Fusobacteriales</taxon>
        <taxon>Fusobacteriaceae</taxon>
        <taxon>Fusobacterium</taxon>
    </lineage>
</organism>
<proteinExistence type="predicted"/>
<dbReference type="InterPro" id="IPR036188">
    <property type="entry name" value="FAD/NAD-bd_sf"/>
</dbReference>